<keyword evidence="3" id="KW-0503">Monooxygenase</keyword>
<proteinExistence type="predicted"/>
<dbReference type="Gene3D" id="3.30.9.10">
    <property type="entry name" value="D-Amino Acid Oxidase, subunit A, domain 2"/>
    <property type="match status" value="1"/>
</dbReference>
<sequence>MRILVSGAGVAGPVLAYWLTRHGFSVTVVERAPALRRTGGHAVDLFRPAMNISEKMGVLPRIEERATGTHRMTVYREGSRRPVRADLSKIFSATSDRHVEIMRDDLSEIYHDAAHDDVEYVFGDSITAISPDGEVRFENAAPRRFDLVVGADGLHSNVRRLVFGEDSRLNAFIGAYFGVLTLPNSSDLDGELLMHVGVGRTAGMYGARHLGEARALFLFRSEREIDYHHRDVPRHKELLRGAFAGMHAQVDRWLDELDHTPAFYFDSITQLRMDTWSRGRVTLVGDAGYCPGPAVGGSTSLAVVGAYVLAGELARAGGDHERAFPAYERVMAEHVRGSRAVALSAAKTLIPTSRLGVWGLAQGARLISALPAGPSRALVRLTTKSARLHNSVTIDDYRRRPAHQEVGAASRPTTEAASGWSEECMSCEVADCQPPQATASSSTSSEQDMPGNPGT</sequence>
<reference evidence="3 4" key="1">
    <citation type="submission" date="2023-12" db="EMBL/GenBank/DDBJ databases">
        <title>30 novel species of actinomycetes from the DSMZ collection.</title>
        <authorList>
            <person name="Nouioui I."/>
        </authorList>
    </citation>
    <scope>NUCLEOTIDE SEQUENCE [LARGE SCALE GENOMIC DNA]</scope>
    <source>
        <strain evidence="3 4">DSM 41528</strain>
    </source>
</reference>
<evidence type="ECO:0000313" key="4">
    <source>
        <dbReference type="Proteomes" id="UP001307760"/>
    </source>
</evidence>
<feature type="compositionally biased region" description="Low complexity" evidence="1">
    <location>
        <begin position="433"/>
        <end position="445"/>
    </location>
</feature>
<dbReference type="Gene3D" id="3.50.50.60">
    <property type="entry name" value="FAD/NAD(P)-binding domain"/>
    <property type="match status" value="1"/>
</dbReference>
<dbReference type="GO" id="GO:0004497">
    <property type="term" value="F:monooxygenase activity"/>
    <property type="evidence" value="ECO:0007669"/>
    <property type="project" value="UniProtKB-KW"/>
</dbReference>
<feature type="region of interest" description="Disordered" evidence="1">
    <location>
        <begin position="433"/>
        <end position="455"/>
    </location>
</feature>
<protein>
    <submittedName>
        <fullName evidence="3">FAD-dependent monooxygenase</fullName>
    </submittedName>
</protein>
<organism evidence="3 4">
    <name type="scientific">Streptomyces bugieae</name>
    <dbReference type="NCBI Taxonomy" id="3098223"/>
    <lineage>
        <taxon>Bacteria</taxon>
        <taxon>Bacillati</taxon>
        <taxon>Actinomycetota</taxon>
        <taxon>Actinomycetes</taxon>
        <taxon>Kitasatosporales</taxon>
        <taxon>Streptomycetaceae</taxon>
        <taxon>Streptomyces</taxon>
    </lineage>
</organism>
<dbReference type="Proteomes" id="UP001307760">
    <property type="component" value="Unassembled WGS sequence"/>
</dbReference>
<feature type="domain" description="FAD-binding" evidence="2">
    <location>
        <begin position="3"/>
        <end position="315"/>
    </location>
</feature>
<dbReference type="EMBL" id="JAZBJP010000001">
    <property type="protein sequence ID" value="MEE4417770.1"/>
    <property type="molecule type" value="Genomic_DNA"/>
</dbReference>
<evidence type="ECO:0000313" key="3">
    <source>
        <dbReference type="EMBL" id="MEE4417770.1"/>
    </source>
</evidence>
<dbReference type="InterPro" id="IPR002938">
    <property type="entry name" value="FAD-bd"/>
</dbReference>
<dbReference type="InterPro" id="IPR051704">
    <property type="entry name" value="FAD_aromatic-hydroxylase"/>
</dbReference>
<dbReference type="PANTHER" id="PTHR46865">
    <property type="entry name" value="OXIDOREDUCTASE-RELATED"/>
    <property type="match status" value="1"/>
</dbReference>
<evidence type="ECO:0000256" key="1">
    <source>
        <dbReference type="SAM" id="MobiDB-lite"/>
    </source>
</evidence>
<dbReference type="SUPFAM" id="SSF51905">
    <property type="entry name" value="FAD/NAD(P)-binding domain"/>
    <property type="match status" value="1"/>
</dbReference>
<dbReference type="PRINTS" id="PR00420">
    <property type="entry name" value="RNGMNOXGNASE"/>
</dbReference>
<gene>
    <name evidence="3" type="ORF">V2J85_00140</name>
</gene>
<comment type="caution">
    <text evidence="3">The sequence shown here is derived from an EMBL/GenBank/DDBJ whole genome shotgun (WGS) entry which is preliminary data.</text>
</comment>
<accession>A0ABU7NFW9</accession>
<dbReference type="RefSeq" id="WP_330820224.1">
    <property type="nucleotide sequence ID" value="NZ_JAZBJP010000001.1"/>
</dbReference>
<keyword evidence="4" id="KW-1185">Reference proteome</keyword>
<name>A0ABU7NFW9_9ACTN</name>
<dbReference type="PANTHER" id="PTHR46865:SF2">
    <property type="entry name" value="MONOOXYGENASE"/>
    <property type="match status" value="1"/>
</dbReference>
<dbReference type="InterPro" id="IPR036188">
    <property type="entry name" value="FAD/NAD-bd_sf"/>
</dbReference>
<dbReference type="Pfam" id="PF01494">
    <property type="entry name" value="FAD_binding_3"/>
    <property type="match status" value="1"/>
</dbReference>
<evidence type="ECO:0000259" key="2">
    <source>
        <dbReference type="Pfam" id="PF01494"/>
    </source>
</evidence>
<keyword evidence="3" id="KW-0560">Oxidoreductase</keyword>